<dbReference type="OrthoDB" id="9767145at2"/>
<dbReference type="InterPro" id="IPR004919">
    <property type="entry name" value="GmrSD_N"/>
</dbReference>
<name>A0A3E2NB90_9FIRM</name>
<evidence type="ECO:0000259" key="1">
    <source>
        <dbReference type="Pfam" id="PF03235"/>
    </source>
</evidence>
<evidence type="ECO:0000313" key="2">
    <source>
        <dbReference type="EMBL" id="RFZ78287.1"/>
    </source>
</evidence>
<evidence type="ECO:0000313" key="3">
    <source>
        <dbReference type="Proteomes" id="UP000260680"/>
    </source>
</evidence>
<reference evidence="2 3" key="1">
    <citation type="submission" date="2018-07" db="EMBL/GenBank/DDBJ databases">
        <title>New species, Clostridium PI-S10-A1B.</title>
        <authorList>
            <person name="Krishna G."/>
            <person name="Summeta K."/>
            <person name="Shikha S."/>
            <person name="Prabhu P.B."/>
            <person name="Suresh K."/>
        </authorList>
    </citation>
    <scope>NUCLEOTIDE SEQUENCE [LARGE SCALE GENOMIC DNA]</scope>
    <source>
        <strain evidence="2 3">PI-S10-A1B</strain>
    </source>
</reference>
<dbReference type="PANTHER" id="PTHR39639">
    <property type="entry name" value="CHROMOSOME 16, WHOLE GENOME SHOTGUN SEQUENCE"/>
    <property type="match status" value="1"/>
</dbReference>
<comment type="caution">
    <text evidence="2">The sequence shown here is derived from an EMBL/GenBank/DDBJ whole genome shotgun (WGS) entry which is preliminary data.</text>
</comment>
<dbReference type="RefSeq" id="WP_117417660.1">
    <property type="nucleotide sequence ID" value="NZ_QOHO01000043.1"/>
</dbReference>
<proteinExistence type="predicted"/>
<dbReference type="EMBL" id="QOHO01000043">
    <property type="protein sequence ID" value="RFZ78287.1"/>
    <property type="molecule type" value="Genomic_DNA"/>
</dbReference>
<dbReference type="Proteomes" id="UP000260680">
    <property type="component" value="Unassembled WGS sequence"/>
</dbReference>
<feature type="domain" description="GmrSD restriction endonucleases N-terminal" evidence="1">
    <location>
        <begin position="27"/>
        <end position="167"/>
    </location>
</feature>
<dbReference type="AlphaFoldDB" id="A0A3E2NB90"/>
<accession>A0A3E2NB90</accession>
<sequence>MAKKIRKQTLALKSYLDKVNEEDISDSQDVQRKFCWDKSAINELIVTVLTDDYIPPIILGEEELGESLVQQYIVDGMQRSSSLVWFRYGNYEISSAIENSIIEYQEKKIENGKVCKDDENNVIWESKKFDIKKKTFAELPKVLQKKFDDYQIEIAIHQDCTMEQISKLVRRYNNHKAMNAVQKAFTYVDNYARKIRNIVDLDFFKNCGDYPEVEKPKGTYERVVMESVMLMFHPDKWKKMPKDIGKYLNENSSDQEFDTLKNLLNRLENIVDDKFHDIFNIKDSFIWFAHFHKCAQFGLSDKKIEEFLTEFQSNLHNKTFAEYENNSFDTIDNGKGTKDKKVIIQKLDMLEKLMIEFLHFDTEIEDENIEEDNEPMTDEQFINENVGIDIDLVYENMDLYIDSLDDLLDNTVKIGSRLLEPDNRQSLLAMVAYSYKEDKDLDDWLTDYSGNNNTYFMDQKQNYLHMVESLEEYNRVLDKQAV</sequence>
<organism evidence="2 3">
    <name type="scientific">Lacrimispora amygdalina</name>
    <dbReference type="NCBI Taxonomy" id="253257"/>
    <lineage>
        <taxon>Bacteria</taxon>
        <taxon>Bacillati</taxon>
        <taxon>Bacillota</taxon>
        <taxon>Clostridia</taxon>
        <taxon>Lachnospirales</taxon>
        <taxon>Lachnospiraceae</taxon>
        <taxon>Lacrimispora</taxon>
    </lineage>
</organism>
<dbReference type="PANTHER" id="PTHR39639:SF1">
    <property type="entry name" value="DUF262 DOMAIN-CONTAINING PROTEIN"/>
    <property type="match status" value="1"/>
</dbReference>
<gene>
    <name evidence="2" type="ORF">DS742_14330</name>
</gene>
<protein>
    <submittedName>
        <fullName evidence="2">DUF262 domain-containing protein</fullName>
    </submittedName>
</protein>
<dbReference type="Pfam" id="PF03235">
    <property type="entry name" value="GmrSD_N"/>
    <property type="match status" value="1"/>
</dbReference>